<dbReference type="GO" id="GO:0035591">
    <property type="term" value="F:signaling adaptor activity"/>
    <property type="evidence" value="ECO:0007669"/>
    <property type="project" value="TreeGrafter"/>
</dbReference>
<keyword evidence="6" id="KW-0862">Zinc</keyword>
<keyword evidence="6" id="KW-0479">Metal-binding</keyword>
<dbReference type="EMBL" id="KV453915">
    <property type="protein sequence ID" value="ODV77657.1"/>
    <property type="molecule type" value="Genomic_DNA"/>
</dbReference>
<dbReference type="InterPro" id="IPR001680">
    <property type="entry name" value="WD40_rpt"/>
</dbReference>
<organism evidence="10 11">
    <name type="scientific">Suhomyces tanzawaensis NRRL Y-17324</name>
    <dbReference type="NCBI Taxonomy" id="984487"/>
    <lineage>
        <taxon>Eukaryota</taxon>
        <taxon>Fungi</taxon>
        <taxon>Dikarya</taxon>
        <taxon>Ascomycota</taxon>
        <taxon>Saccharomycotina</taxon>
        <taxon>Pichiomycetes</taxon>
        <taxon>Debaryomycetaceae</taxon>
        <taxon>Suhomyces</taxon>
    </lineage>
</organism>
<dbReference type="GO" id="GO:0005774">
    <property type="term" value="C:vacuolar membrane"/>
    <property type="evidence" value="ECO:0007669"/>
    <property type="project" value="TreeGrafter"/>
</dbReference>
<dbReference type="PROSITE" id="PS50294">
    <property type="entry name" value="WD_REPEATS_REGION"/>
    <property type="match status" value="1"/>
</dbReference>
<dbReference type="Pfam" id="PF00400">
    <property type="entry name" value="WD40"/>
    <property type="match status" value="2"/>
</dbReference>
<dbReference type="GeneID" id="30982221"/>
<dbReference type="SUPFAM" id="SSF50978">
    <property type="entry name" value="WD40 repeat-like"/>
    <property type="match status" value="1"/>
</dbReference>
<keyword evidence="5" id="KW-0677">Repeat</keyword>
<dbReference type="PROSITE" id="PS00678">
    <property type="entry name" value="WD_REPEATS_1"/>
    <property type="match status" value="2"/>
</dbReference>
<dbReference type="InterPro" id="IPR036322">
    <property type="entry name" value="WD40_repeat_dom_sf"/>
</dbReference>
<dbReference type="GO" id="GO:0035859">
    <property type="term" value="C:Seh1-associated complex"/>
    <property type="evidence" value="ECO:0007669"/>
    <property type="project" value="TreeGrafter"/>
</dbReference>
<dbReference type="STRING" id="984487.A0A1E4SDR8"/>
<dbReference type="Proteomes" id="UP000094285">
    <property type="component" value="Unassembled WGS sequence"/>
</dbReference>
<dbReference type="GO" id="GO:0008270">
    <property type="term" value="F:zinc ion binding"/>
    <property type="evidence" value="ECO:0007669"/>
    <property type="project" value="UniProtKB-KW"/>
</dbReference>
<dbReference type="Pfam" id="PF17120">
    <property type="entry name" value="zf-RING_16"/>
    <property type="match status" value="1"/>
</dbReference>
<feature type="domain" description="RING-type" evidence="9">
    <location>
        <begin position="1426"/>
        <end position="1467"/>
    </location>
</feature>
<evidence type="ECO:0000259" key="9">
    <source>
        <dbReference type="PROSITE" id="PS50089"/>
    </source>
</evidence>
<dbReference type="GO" id="GO:0034198">
    <property type="term" value="P:cellular response to amino acid starvation"/>
    <property type="evidence" value="ECO:0007669"/>
    <property type="project" value="TreeGrafter"/>
</dbReference>
<dbReference type="PANTHER" id="PTHR46170:SF1">
    <property type="entry name" value="GATOR COMPLEX PROTEIN WDR59"/>
    <property type="match status" value="1"/>
</dbReference>
<feature type="region of interest" description="Disordered" evidence="8">
    <location>
        <begin position="852"/>
        <end position="901"/>
    </location>
</feature>
<dbReference type="PROSITE" id="PS50082">
    <property type="entry name" value="WD_REPEATS_2"/>
    <property type="match status" value="2"/>
</dbReference>
<dbReference type="InterPro" id="IPR019775">
    <property type="entry name" value="WD40_repeat_CS"/>
</dbReference>
<evidence type="ECO:0000313" key="11">
    <source>
        <dbReference type="Proteomes" id="UP000094285"/>
    </source>
</evidence>
<feature type="region of interest" description="Disordered" evidence="8">
    <location>
        <begin position="942"/>
        <end position="961"/>
    </location>
</feature>
<feature type="compositionally biased region" description="Polar residues" evidence="8">
    <location>
        <begin position="867"/>
        <end position="876"/>
    </location>
</feature>
<dbReference type="Gene3D" id="2.130.10.10">
    <property type="entry name" value="YVTN repeat-like/Quinoprotein amine dehydrogenase"/>
    <property type="match status" value="1"/>
</dbReference>
<sequence length="1479" mass="168538">MKIPNPNDSTTFGNALLLRVDGAIGAMSLSPNGRDAVLAGRRGLFIIDLDDPFTTPRWLHHITSWEVADVQWSPNHVKPSWCISTSNQKALLWDLARPSSNAIVNVLHRHTRAITDINFHPSNPEVLATCSIDTFILSWDMRAPRKPVAQWAEWRAGTTQVKWNHENPYEIASSHDNAFYIWDSRKGSLPLIKVSKAHNGKINGLDFSNGASNIITCSNDKTVKFWNLKTPEAKQYADSFNFFDGSLSESSLKPAVVLTTDYPVARARSLPFGSDKACGIMPLRGGEDAIHIVNYDAAYQKALATNQTQELLADPIHKFKGHEGPMKDFLWRTRHENYEGFESKNKWKDYQLVTWSSQDYDLKLWPKEEGLSKMVNYNPSYNKLLSLFKNDDLDDDVKTSSPTTVDTEAKTPVAYSYQTYCTEPPLTIEDIKRRNNGDDLSSMALYRIADKHLQNGHHINQLNHLDWISGVRMGRRTGQDHRKDSTNSFEDDDNPSNLGEEVSIVGHKFPKVRFEKISVSTGELVISLRGPAPLIELKLTEHSSESNDEEIITAVEKEHGDKHKRSSLANASMTSADVNDVEETQSEINNTTAISSNIAQTLNEDNQEQKLVFIRLVVKFPKDYPYLEEVKSDVLPTKKLVKFQKLNLVKFDIEETYELTSILRDEMLKNLSEISQFFTNKYKRFCLEPCLRYLMGDKIELNEELMKESQRDNNDDSIDGDGYIEVGTEGWADDLISQQPDFNETMKDDSSGEEDAEYNDLIPAVNDNSNMLNSTDSLKYTESSINLKGIDNLGAKKTFFDSTPVPKGCGATWSPTGQLVCFFIPKDNDEDEVKSRQKFNIFKFTDGGFSVGGNSHHHHHHHHARTTSDSNESDVGNDSYTSNSDSDNDDSDSASATSSDDSFANDWDEILQDDAGTRARIPGLFKTSVGLGNRYISKGQGESIKRLTSQGGTTSNYKSSIPGEASIQRKRREKKNKNIVGIFDFRHLLPDKYELACEYRVLGDAPEYLARYNSEIALKYGLKDISDVWKILELILVKEVQRDDFNPEYYPTHMESDLRVARNNEMMTQLVQNSEVTRKFMQKKNYRFYWGTHPLGHAWLIQEIFEYFEARGNIQMLAMLSCILFENSVNVNKNSDLLNVPIHTPYHVLPPPPSMIAMRKFNEYQEERVFSNSHEQFNLLFHDSFSTDNRVQDYIQSNHRNSSILVFRKDQLLVVGAPYAKSISSSFDIGSLKDSSPERLLNKKNIQPNHNFLLFSEKPSPMEMSYSKLSTPMLKSSRNKHTEKKRVNPRNTKVITKNRARPPPAVGIEMCNTDELDLFDDIYSLPLLHSQDEEKLKGYRELYANMLFLWGLPINRIKILKFNYPEIDEKKTEAYISPFDVHRCEFGIRSKRRQNHIQPFINSVTLITTSKSNAWNTNKRNILKFCVFCNLMATKNLVLCTNCEHVLHTDCASEWWSGKENNHAECPSGCGCNCLEHTI</sequence>
<evidence type="ECO:0000256" key="4">
    <source>
        <dbReference type="ARBA" id="ARBA00022574"/>
    </source>
</evidence>
<dbReference type="PANTHER" id="PTHR46170">
    <property type="entry name" value="GATOR COMPLEX PROTEIN WDR59"/>
    <property type="match status" value="1"/>
</dbReference>
<evidence type="ECO:0000256" key="3">
    <source>
        <dbReference type="ARBA" id="ARBA00022554"/>
    </source>
</evidence>
<evidence type="ECO:0000256" key="2">
    <source>
        <dbReference type="ARBA" id="ARBA00004116"/>
    </source>
</evidence>
<dbReference type="OrthoDB" id="311712at2759"/>
<feature type="region of interest" description="Disordered" evidence="8">
    <location>
        <begin position="560"/>
        <end position="582"/>
    </location>
</feature>
<dbReference type="InterPro" id="IPR001841">
    <property type="entry name" value="Znf_RING"/>
</dbReference>
<dbReference type="RefSeq" id="XP_020062779.1">
    <property type="nucleotide sequence ID" value="XM_020208084.1"/>
</dbReference>
<keyword evidence="6" id="KW-0863">Zinc-finger</keyword>
<evidence type="ECO:0000256" key="7">
    <source>
        <dbReference type="PROSITE-ProRule" id="PRU00221"/>
    </source>
</evidence>
<evidence type="ECO:0000256" key="6">
    <source>
        <dbReference type="PROSITE-ProRule" id="PRU00175"/>
    </source>
</evidence>
<accession>A0A1E4SDR8</accession>
<feature type="region of interest" description="Disordered" evidence="8">
    <location>
        <begin position="476"/>
        <end position="497"/>
    </location>
</feature>
<evidence type="ECO:0000256" key="8">
    <source>
        <dbReference type="SAM" id="MobiDB-lite"/>
    </source>
</evidence>
<protein>
    <recommendedName>
        <fullName evidence="9">RING-type domain-containing protein</fullName>
    </recommendedName>
</protein>
<dbReference type="PROSITE" id="PS50089">
    <property type="entry name" value="ZF_RING_2"/>
    <property type="match status" value="1"/>
</dbReference>
<dbReference type="SMART" id="SM00320">
    <property type="entry name" value="WD40"/>
    <property type="match status" value="5"/>
</dbReference>
<dbReference type="InterPro" id="IPR015943">
    <property type="entry name" value="WD40/YVTN_repeat-like_dom_sf"/>
</dbReference>
<feature type="compositionally biased region" description="Basic residues" evidence="8">
    <location>
        <begin position="855"/>
        <end position="865"/>
    </location>
</feature>
<evidence type="ECO:0000313" key="10">
    <source>
        <dbReference type="EMBL" id="ODV77657.1"/>
    </source>
</evidence>
<feature type="repeat" description="WD" evidence="7">
    <location>
        <begin position="107"/>
        <end position="149"/>
    </location>
</feature>
<feature type="compositionally biased region" description="Polar residues" evidence="8">
    <location>
        <begin position="567"/>
        <end position="577"/>
    </location>
</feature>
<name>A0A1E4SDR8_9ASCO</name>
<gene>
    <name evidence="10" type="ORF">CANTADRAFT_27368</name>
</gene>
<comment type="subcellular location">
    <subcellularLocation>
        <location evidence="2">Vacuole</location>
    </subcellularLocation>
</comment>
<keyword evidence="4 7" id="KW-0853">WD repeat</keyword>
<evidence type="ECO:0000256" key="1">
    <source>
        <dbReference type="ARBA" id="ARBA00002738"/>
    </source>
</evidence>
<dbReference type="GO" id="GO:1904263">
    <property type="term" value="P:positive regulation of TORC1 signaling"/>
    <property type="evidence" value="ECO:0007669"/>
    <property type="project" value="TreeGrafter"/>
</dbReference>
<dbReference type="InterPro" id="IPR049567">
    <property type="entry name" value="WDR59-like"/>
</dbReference>
<reference evidence="11" key="1">
    <citation type="submission" date="2016-05" db="EMBL/GenBank/DDBJ databases">
        <title>Comparative genomics of biotechnologically important yeasts.</title>
        <authorList>
            <consortium name="DOE Joint Genome Institute"/>
            <person name="Riley R."/>
            <person name="Haridas S."/>
            <person name="Wolfe K.H."/>
            <person name="Lopes M.R."/>
            <person name="Hittinger C.T."/>
            <person name="Goker M."/>
            <person name="Salamov A."/>
            <person name="Wisecaver J."/>
            <person name="Long T.M."/>
            <person name="Aerts A.L."/>
            <person name="Barry K."/>
            <person name="Choi C."/>
            <person name="Clum A."/>
            <person name="Coughlan A.Y."/>
            <person name="Deshpande S."/>
            <person name="Douglass A.P."/>
            <person name="Hanson S.J."/>
            <person name="Klenk H.-P."/>
            <person name="Labutti K."/>
            <person name="Lapidus A."/>
            <person name="Lindquist E."/>
            <person name="Lipzen A."/>
            <person name="Meier-Kolthoff J.P."/>
            <person name="Ohm R.A."/>
            <person name="Otillar R.P."/>
            <person name="Pangilinan J."/>
            <person name="Peng Y."/>
            <person name="Rokas A."/>
            <person name="Rosa C.A."/>
            <person name="Scheuner C."/>
            <person name="Sibirny A.A."/>
            <person name="Slot J.C."/>
            <person name="Stielow J.B."/>
            <person name="Sun H."/>
            <person name="Kurtzman C.P."/>
            <person name="Blackwell M."/>
            <person name="Grigoriev I.V."/>
            <person name="Jeffries T.W."/>
        </authorList>
    </citation>
    <scope>NUCLEOTIDE SEQUENCE [LARGE SCALE GENOMIC DNA]</scope>
    <source>
        <strain evidence="11">NRRL Y-17324</strain>
    </source>
</reference>
<keyword evidence="11" id="KW-1185">Reference proteome</keyword>
<evidence type="ECO:0000256" key="5">
    <source>
        <dbReference type="ARBA" id="ARBA00022737"/>
    </source>
</evidence>
<feature type="repeat" description="WD" evidence="7">
    <location>
        <begin position="195"/>
        <end position="236"/>
    </location>
</feature>
<dbReference type="CDD" id="cd16488">
    <property type="entry name" value="mRING-H2-C3H3C2_Mio-like"/>
    <property type="match status" value="1"/>
</dbReference>
<comment type="function">
    <text evidence="1">May be involved in a process influencing telomere capping.</text>
</comment>
<keyword evidence="3" id="KW-0926">Vacuole</keyword>
<dbReference type="InterPro" id="IPR049566">
    <property type="entry name" value="WDR59_RTC1-like_RING_Znf"/>
</dbReference>
<proteinExistence type="predicted"/>
<feature type="compositionally biased region" description="Polar residues" evidence="8">
    <location>
        <begin position="946"/>
        <end position="959"/>
    </location>
</feature>